<keyword evidence="2" id="KW-1185">Reference proteome</keyword>
<proteinExistence type="predicted"/>
<organism evidence="1 2">
    <name type="scientific">Solanum commersonii</name>
    <name type="common">Commerson's wild potato</name>
    <name type="synonym">Commerson's nightshade</name>
    <dbReference type="NCBI Taxonomy" id="4109"/>
    <lineage>
        <taxon>Eukaryota</taxon>
        <taxon>Viridiplantae</taxon>
        <taxon>Streptophyta</taxon>
        <taxon>Embryophyta</taxon>
        <taxon>Tracheophyta</taxon>
        <taxon>Spermatophyta</taxon>
        <taxon>Magnoliopsida</taxon>
        <taxon>eudicotyledons</taxon>
        <taxon>Gunneridae</taxon>
        <taxon>Pentapetalae</taxon>
        <taxon>asterids</taxon>
        <taxon>lamiids</taxon>
        <taxon>Solanales</taxon>
        <taxon>Solanaceae</taxon>
        <taxon>Solanoideae</taxon>
        <taxon>Solaneae</taxon>
        <taxon>Solanum</taxon>
    </lineage>
</organism>
<dbReference type="EMBL" id="JACXVP010000005">
    <property type="protein sequence ID" value="KAG5606555.1"/>
    <property type="molecule type" value="Genomic_DNA"/>
</dbReference>
<dbReference type="Proteomes" id="UP000824120">
    <property type="component" value="Chromosome 5"/>
</dbReference>
<evidence type="ECO:0000313" key="2">
    <source>
        <dbReference type="Proteomes" id="UP000824120"/>
    </source>
</evidence>
<dbReference type="AlphaFoldDB" id="A0A9J5Z0U9"/>
<gene>
    <name evidence="1" type="ORF">H5410_028047</name>
</gene>
<comment type="caution">
    <text evidence="1">The sequence shown here is derived from an EMBL/GenBank/DDBJ whole genome shotgun (WGS) entry which is preliminary data.</text>
</comment>
<evidence type="ECO:0000313" key="1">
    <source>
        <dbReference type="EMBL" id="KAG5606555.1"/>
    </source>
</evidence>
<name>A0A9J5Z0U9_SOLCO</name>
<reference evidence="1 2" key="1">
    <citation type="submission" date="2020-09" db="EMBL/GenBank/DDBJ databases">
        <title>De no assembly of potato wild relative species, Solanum commersonii.</title>
        <authorList>
            <person name="Cho K."/>
        </authorList>
    </citation>
    <scope>NUCLEOTIDE SEQUENCE [LARGE SCALE GENOMIC DNA]</scope>
    <source>
        <strain evidence="1">LZ3.2</strain>
        <tissue evidence="1">Leaf</tissue>
    </source>
</reference>
<accession>A0A9J5Z0U9</accession>
<protein>
    <submittedName>
        <fullName evidence="1">Uncharacterized protein</fullName>
    </submittedName>
</protein>
<sequence>MMHSGWGKDGGLLHVELNNLGQPIGPEGCRLSSKHGVLAQNGN</sequence>
<dbReference type="OrthoDB" id="1782371at2759"/>